<evidence type="ECO:0000259" key="3">
    <source>
        <dbReference type="Pfam" id="PF02538"/>
    </source>
</evidence>
<evidence type="ECO:0000259" key="2">
    <source>
        <dbReference type="Pfam" id="PF01968"/>
    </source>
</evidence>
<dbReference type="EMBL" id="JACIFY010000009">
    <property type="protein sequence ID" value="MBB4236324.1"/>
    <property type="molecule type" value="Genomic_DNA"/>
</dbReference>
<protein>
    <submittedName>
        <fullName evidence="6">5-oxoprolinase (ATP-hydrolyzing)</fullName>
        <ecNumber evidence="6">3.5.2.9</ecNumber>
    </submittedName>
</protein>
<evidence type="ECO:0000313" key="7">
    <source>
        <dbReference type="Proteomes" id="UP000540909"/>
    </source>
</evidence>
<comment type="similarity">
    <text evidence="1">Belongs to the oxoprolinase family.</text>
</comment>
<sequence>MGSQWDFWVDRGGTFTDIVARRPDGSLVAHKLLSENPEAYRDPAVHGIRELLGLEPGKPIPSGLIGAVKMGTTVATNALLERKGDPTLLVTTKGFRDALEIGYQARADIFAKKIVKPELLYADVIEADERVLADGTVERPLDEQGLRQALETAYASGLRAVAIVFMHAYRYPEHEQRAAAIAREIGFTQISPSHVVSPLIKLVGRGDTAVVDAYLSPVLRRYVDQVAAELGAAEGEGPKLMFMQSSGGLTDAHLFQGKDAILSGPAGGVVGAVEVSRIAGFGRMIGFDMGGTSTDVSHYDGELERAFETEVAGVRMRAPMMKIHTVAAGGGSILSYDGSRFRVGPDSAGATPGPKSYRRGGPLAVTDANIMTGKLLPDFFPEIFGPGQDQPLDAEAVRIAFAEMAQAIGGGRTAEDVADGFLAIAVENMANAIKKISVQRGYDVSDYALTCFGGAGGQHACLVADSLGMKKVLIHPFSGILSAYGMGLADIRATRQRAVLTELAEALTTIGGIRSELEREVREELTLQGVEPADTEIVTRLHLQYKGTDTALPVTFGPQDEMAQAFALAHKKQFGFIFEDRPIVVDSIEVEGIGGGADIEEAEIRAEASEPEALRSTRFYSGGTWHEAGIFKREALKPGASVKGPALIIEPHQTIVVEAGWQARLTGRDHIVLTREVPLSRHAAIGTSADPVMLEVFNNLFMAIAEQMGVTLQNTAHSVNIKERLDFSCAVFDRTGALVANAPHMPVHLGSMDRSVETIIRLNEGRIRPGDVFALNAPYNGGTHLPDITVVTPVFDDPGETILFYVASRGHHADIGGKAPGSMTPRATKVDEEGVLIDNFRLVDKGRFREAEFAAMLRDHPYPARNPAQNLADVKAQIAANEKGVQELRKMVAHFGLDVVEAYMGHVQDNAEESVRRVIARLSDSEFTYPTDQGAVIKVKITVDRKAREATVDFTGTSAQQPTNFNAPEPVTRAAVLYVFRVMVEQPIPMNAGCLRPIRIIVPDGSMLRPAYPAAVVAGNVETSQHVTNALFGALGTLAAAQGSMNNLTFGNATYQYYETICAGGPAGLLNDGTGFSGADGVHSHMTNSRLTDPEVLEFRFPVVLEDFHIRRGSGGSGRYHSGGGTKRTIRFLETMDCSILSSHRTIRPFGLYGGEDGQLGKTEIRRGDGTVERLDGCDQAMLAAGDAVIVTTPTGGGYGKPD</sequence>
<dbReference type="Pfam" id="PF19278">
    <property type="entry name" value="Hydant_A_C"/>
    <property type="match status" value="1"/>
</dbReference>
<dbReference type="Pfam" id="PF05378">
    <property type="entry name" value="Hydant_A_N"/>
    <property type="match status" value="1"/>
</dbReference>
<reference evidence="6 7" key="1">
    <citation type="submission" date="2020-08" db="EMBL/GenBank/DDBJ databases">
        <title>Genomic Encyclopedia of Type Strains, Phase IV (KMG-V): Genome sequencing to study the core and pangenomes of soil and plant-associated prokaryotes.</title>
        <authorList>
            <person name="Whitman W."/>
        </authorList>
    </citation>
    <scope>NUCLEOTIDE SEQUENCE [LARGE SCALE GENOMIC DNA]</scope>
    <source>
        <strain evidence="6 7">SEMIA 4089</strain>
    </source>
</reference>
<feature type="domain" description="Hydantoinase A/oxoprolinase" evidence="2">
    <location>
        <begin position="205"/>
        <end position="494"/>
    </location>
</feature>
<proteinExistence type="inferred from homology"/>
<dbReference type="InterPro" id="IPR002821">
    <property type="entry name" value="Hydantoinase_A"/>
</dbReference>
<dbReference type="InterPro" id="IPR049517">
    <property type="entry name" value="ACX-like_C"/>
</dbReference>
<gene>
    <name evidence="6" type="ORF">GGD57_002902</name>
</gene>
<dbReference type="AlphaFoldDB" id="A0A7W6W582"/>
<dbReference type="InterPro" id="IPR045079">
    <property type="entry name" value="Oxoprolinase-like"/>
</dbReference>
<comment type="caution">
    <text evidence="6">The sequence shown here is derived from an EMBL/GenBank/DDBJ whole genome shotgun (WGS) entry which is preliminary data.</text>
</comment>
<feature type="domain" description="Acetophenone carboxylase-like C-terminal" evidence="5">
    <location>
        <begin position="599"/>
        <end position="665"/>
    </location>
</feature>
<dbReference type="InterPro" id="IPR003692">
    <property type="entry name" value="Hydantoinase_B"/>
</dbReference>
<evidence type="ECO:0000256" key="1">
    <source>
        <dbReference type="ARBA" id="ARBA00010403"/>
    </source>
</evidence>
<evidence type="ECO:0000313" key="6">
    <source>
        <dbReference type="EMBL" id="MBB4236324.1"/>
    </source>
</evidence>
<dbReference type="Proteomes" id="UP000540909">
    <property type="component" value="Unassembled WGS sequence"/>
</dbReference>
<dbReference type="EC" id="3.5.2.9" evidence="6"/>
<keyword evidence="6" id="KW-0378">Hydrolase</keyword>
<name>A0A7W6W582_9HYPH</name>
<feature type="domain" description="Hydantoinase B/oxoprolinase" evidence="3">
    <location>
        <begin position="690"/>
        <end position="1202"/>
    </location>
</feature>
<dbReference type="PANTHER" id="PTHR11365:SF23">
    <property type="entry name" value="HYPOTHETICAL 5-OXOPROLINASE (EUROFUNG)-RELATED"/>
    <property type="match status" value="1"/>
</dbReference>
<accession>A0A7W6W582</accession>
<dbReference type="GO" id="GO:0006749">
    <property type="term" value="P:glutathione metabolic process"/>
    <property type="evidence" value="ECO:0007669"/>
    <property type="project" value="TreeGrafter"/>
</dbReference>
<dbReference type="GO" id="GO:0005829">
    <property type="term" value="C:cytosol"/>
    <property type="evidence" value="ECO:0007669"/>
    <property type="project" value="TreeGrafter"/>
</dbReference>
<evidence type="ECO:0000259" key="4">
    <source>
        <dbReference type="Pfam" id="PF05378"/>
    </source>
</evidence>
<evidence type="ECO:0000259" key="5">
    <source>
        <dbReference type="Pfam" id="PF19278"/>
    </source>
</evidence>
<feature type="domain" description="Hydantoinase/oxoprolinase N-terminal" evidence="4">
    <location>
        <begin position="7"/>
        <end position="186"/>
    </location>
</feature>
<dbReference type="RefSeq" id="WP_184470702.1">
    <property type="nucleotide sequence ID" value="NZ_JACIFY010000009.1"/>
</dbReference>
<dbReference type="InterPro" id="IPR008040">
    <property type="entry name" value="Hydant_A_N"/>
</dbReference>
<dbReference type="GO" id="GO:0017168">
    <property type="term" value="F:5-oxoprolinase (ATP-hydrolyzing) activity"/>
    <property type="evidence" value="ECO:0007669"/>
    <property type="project" value="UniProtKB-EC"/>
</dbReference>
<organism evidence="6 7">
    <name type="scientific">Rhizobium esperanzae</name>
    <dbReference type="NCBI Taxonomy" id="1967781"/>
    <lineage>
        <taxon>Bacteria</taxon>
        <taxon>Pseudomonadati</taxon>
        <taxon>Pseudomonadota</taxon>
        <taxon>Alphaproteobacteria</taxon>
        <taxon>Hyphomicrobiales</taxon>
        <taxon>Rhizobiaceae</taxon>
        <taxon>Rhizobium/Agrobacterium group</taxon>
        <taxon>Rhizobium</taxon>
    </lineage>
</organism>
<dbReference type="PANTHER" id="PTHR11365">
    <property type="entry name" value="5-OXOPROLINASE RELATED"/>
    <property type="match status" value="1"/>
</dbReference>
<dbReference type="Pfam" id="PF02538">
    <property type="entry name" value="Hydantoinase_B"/>
    <property type="match status" value="1"/>
</dbReference>
<dbReference type="Pfam" id="PF01968">
    <property type="entry name" value="Hydantoinase_A"/>
    <property type="match status" value="1"/>
</dbReference>